<dbReference type="Proteomes" id="UP000186106">
    <property type="component" value="Unassembled WGS sequence"/>
</dbReference>
<evidence type="ECO:0000313" key="2">
    <source>
        <dbReference type="EMBL" id="SIS34258.1"/>
    </source>
</evidence>
<organism evidence="2 3">
    <name type="scientific">Chryseobacterium joostei</name>
    <dbReference type="NCBI Taxonomy" id="112234"/>
    <lineage>
        <taxon>Bacteria</taxon>
        <taxon>Pseudomonadati</taxon>
        <taxon>Bacteroidota</taxon>
        <taxon>Flavobacteriia</taxon>
        <taxon>Flavobacteriales</taxon>
        <taxon>Weeksellaceae</taxon>
        <taxon>Chryseobacterium group</taxon>
        <taxon>Chryseobacterium</taxon>
    </lineage>
</organism>
<proteinExistence type="predicted"/>
<reference evidence="2 3" key="1">
    <citation type="submission" date="2017-01" db="EMBL/GenBank/DDBJ databases">
        <authorList>
            <person name="Mah S.A."/>
            <person name="Swanson W.J."/>
            <person name="Moy G.W."/>
            <person name="Vacquier V.D."/>
        </authorList>
    </citation>
    <scope>NUCLEOTIDE SEQUENCE [LARGE SCALE GENOMIC DNA]</scope>
    <source>
        <strain evidence="2 3">DSM 16927</strain>
    </source>
</reference>
<accession>A0A1N7IB11</accession>
<reference evidence="1 4" key="2">
    <citation type="submission" date="2018-11" db="EMBL/GenBank/DDBJ databases">
        <title>Proposal to divide the Flavobacteriaceae and reorganize its genera based on Amino Acid Identity values calculated from whole genome sequences.</title>
        <authorList>
            <person name="Nicholson A.C."/>
            <person name="Gulvik C.A."/>
            <person name="Whitney A.M."/>
            <person name="Humrighouse B.W."/>
            <person name="Bell M."/>
            <person name="Holmes B."/>
            <person name="Steigerwalt A.G."/>
            <person name="Villarma A."/>
            <person name="Sheth M."/>
            <person name="Batra D."/>
            <person name="Pryor J."/>
            <person name="Bernardet J.-F."/>
            <person name="Hugo C."/>
            <person name="Kampfer P."/>
            <person name="Newman J."/>
            <person name="McQuiston J.R."/>
        </authorList>
    </citation>
    <scope>NUCLEOTIDE SEQUENCE [LARGE SCALE GENOMIC DNA]</scope>
    <source>
        <strain evidence="1 4">DSM 16927</strain>
    </source>
</reference>
<dbReference type="EMBL" id="CP033926">
    <property type="protein sequence ID" value="AZB01272.1"/>
    <property type="molecule type" value="Genomic_DNA"/>
</dbReference>
<dbReference type="EMBL" id="FTNZ01000003">
    <property type="protein sequence ID" value="SIS34258.1"/>
    <property type="molecule type" value="Genomic_DNA"/>
</dbReference>
<dbReference type="KEGG" id="cjt:EG359_17360"/>
<dbReference type="AlphaFoldDB" id="A0A1N7IB11"/>
<dbReference type="Proteomes" id="UP000279541">
    <property type="component" value="Chromosome"/>
</dbReference>
<evidence type="ECO:0000313" key="4">
    <source>
        <dbReference type="Proteomes" id="UP000279541"/>
    </source>
</evidence>
<gene>
    <name evidence="1" type="ORF">EG359_17360</name>
    <name evidence="2" type="ORF">SAMN05421768_103671</name>
</gene>
<evidence type="ECO:0000313" key="3">
    <source>
        <dbReference type="Proteomes" id="UP000186106"/>
    </source>
</evidence>
<protein>
    <submittedName>
        <fullName evidence="2">Uncharacterized protein</fullName>
    </submittedName>
</protein>
<sequence length="98" mass="12253">MEKKDKIQCEKEFLEHFKMTRDDLTILWRWFLEYGMTRGQNENLPHQCRANHYFLQEICQYYKVDWKGWNKRLTPELKVLVTNMYPQLMTNNDNFEWL</sequence>
<keyword evidence="4" id="KW-1185">Reference proteome</keyword>
<dbReference type="RefSeq" id="WP_076353342.1">
    <property type="nucleotide sequence ID" value="NZ_CP033926.1"/>
</dbReference>
<dbReference type="STRING" id="112234.SAMN05421768_103671"/>
<name>A0A1N7IB11_9FLAO</name>
<evidence type="ECO:0000313" key="1">
    <source>
        <dbReference type="EMBL" id="AZB01272.1"/>
    </source>
</evidence>